<reference evidence="4" key="1">
    <citation type="submission" date="2023-03" db="EMBL/GenBank/DDBJ databases">
        <authorList>
            <person name="Shen W."/>
            <person name="Cai J."/>
        </authorList>
    </citation>
    <scope>NUCLEOTIDE SEQUENCE</scope>
    <source>
        <strain evidence="4">B646-2</strain>
    </source>
</reference>
<dbReference type="SMART" id="SM00530">
    <property type="entry name" value="HTH_XRE"/>
    <property type="match status" value="1"/>
</dbReference>
<accession>A0AAW8T0V7</accession>
<keyword evidence="2" id="KW-0812">Transmembrane</keyword>
<dbReference type="PANTHER" id="PTHR46558:SF15">
    <property type="entry name" value="HELIX-TURN-HELIX DOMAIN PROTEIN"/>
    <property type="match status" value="1"/>
</dbReference>
<keyword evidence="2" id="KW-1133">Transmembrane helix</keyword>
<comment type="caution">
    <text evidence="4">The sequence shown here is derived from an EMBL/GenBank/DDBJ whole genome shotgun (WGS) entry which is preliminary data.</text>
</comment>
<feature type="transmembrane region" description="Helical" evidence="2">
    <location>
        <begin position="81"/>
        <end position="99"/>
    </location>
</feature>
<organism evidence="4 5">
    <name type="scientific">Enterococcus raffinosus</name>
    <dbReference type="NCBI Taxonomy" id="71452"/>
    <lineage>
        <taxon>Bacteria</taxon>
        <taxon>Bacillati</taxon>
        <taxon>Bacillota</taxon>
        <taxon>Bacilli</taxon>
        <taxon>Lactobacillales</taxon>
        <taxon>Enterococcaceae</taxon>
        <taxon>Enterococcus</taxon>
    </lineage>
</organism>
<evidence type="ECO:0000256" key="1">
    <source>
        <dbReference type="ARBA" id="ARBA00023125"/>
    </source>
</evidence>
<evidence type="ECO:0000313" key="4">
    <source>
        <dbReference type="EMBL" id="MDT2539856.1"/>
    </source>
</evidence>
<gene>
    <name evidence="4" type="ORF">P7D78_17240</name>
</gene>
<dbReference type="SUPFAM" id="SSF47413">
    <property type="entry name" value="lambda repressor-like DNA-binding domains"/>
    <property type="match status" value="1"/>
</dbReference>
<dbReference type="EMBL" id="JARPXM010000022">
    <property type="protein sequence ID" value="MDT2539856.1"/>
    <property type="molecule type" value="Genomic_DNA"/>
</dbReference>
<dbReference type="CDD" id="cd00093">
    <property type="entry name" value="HTH_XRE"/>
    <property type="match status" value="1"/>
</dbReference>
<feature type="domain" description="HTH cro/C1-type" evidence="3">
    <location>
        <begin position="7"/>
        <end position="61"/>
    </location>
</feature>
<dbReference type="Pfam" id="PF01381">
    <property type="entry name" value="HTH_3"/>
    <property type="match status" value="1"/>
</dbReference>
<proteinExistence type="predicted"/>
<protein>
    <submittedName>
        <fullName evidence="4">Helix-turn-helix transcriptional regulator</fullName>
    </submittedName>
</protein>
<evidence type="ECO:0000256" key="2">
    <source>
        <dbReference type="SAM" id="Phobius"/>
    </source>
</evidence>
<dbReference type="RefSeq" id="WP_010745402.1">
    <property type="nucleotide sequence ID" value="NZ_BAAAXM010000062.1"/>
</dbReference>
<dbReference type="InterPro" id="IPR001387">
    <property type="entry name" value="Cro/C1-type_HTH"/>
</dbReference>
<dbReference type="Proteomes" id="UP001249240">
    <property type="component" value="Unassembled WGS sequence"/>
</dbReference>
<dbReference type="GO" id="GO:0003677">
    <property type="term" value="F:DNA binding"/>
    <property type="evidence" value="ECO:0007669"/>
    <property type="project" value="UniProtKB-KW"/>
</dbReference>
<keyword evidence="1" id="KW-0238">DNA-binding</keyword>
<keyword evidence="2" id="KW-0472">Membrane</keyword>
<dbReference type="PROSITE" id="PS50943">
    <property type="entry name" value="HTH_CROC1"/>
    <property type="match status" value="1"/>
</dbReference>
<dbReference type="Gene3D" id="1.10.260.40">
    <property type="entry name" value="lambda repressor-like DNA-binding domains"/>
    <property type="match status" value="1"/>
</dbReference>
<dbReference type="AlphaFoldDB" id="A0AAW8T0V7"/>
<dbReference type="PANTHER" id="PTHR46558">
    <property type="entry name" value="TRACRIPTIONAL REGULATORY PROTEIN-RELATED-RELATED"/>
    <property type="match status" value="1"/>
</dbReference>
<dbReference type="InterPro" id="IPR010982">
    <property type="entry name" value="Lambda_DNA-bd_dom_sf"/>
</dbReference>
<name>A0AAW8T0V7_9ENTE</name>
<dbReference type="GeneID" id="67041014"/>
<evidence type="ECO:0000259" key="3">
    <source>
        <dbReference type="PROSITE" id="PS50943"/>
    </source>
</evidence>
<sequence>MKIGDKIKEQRLKKEWTQEQLAELLNVSRSAVSSWEVGRNYPDLDTIVAISDLFGISLDQLLREDKEMTKNVSKKIKMNKIYKIILGIIAVLMVGYLGYNQKLRMDESRYRRNLSENGWTNSSESNYRMDRNQYELKETDVSYWTYVMPVVVRGFPLREDKINVIARKNNIVVDVQDDNSYETVISDSSNNLTVTTKIDKNGRLLEKNPKWSQAKTDKVETYLKEHQKDYETLIAKTIEKRKQIIR</sequence>
<evidence type="ECO:0000313" key="5">
    <source>
        <dbReference type="Proteomes" id="UP001249240"/>
    </source>
</evidence>